<sequence length="242" mass="27650">MKFALLCSCAFLVIGGHGQSVMPNYPWPVYHQRYIQTGFCEYSFLLSVQNSEGVCLLPANVSTRLQEIERDRTLEKQSMKQLSSSLGKLSEQVHNLTLDVKNTSAELTKLAEDQAEIRARDEEMARDLDNVTHSTETTRKQIQEIELMQEEQKAAGLELEQTLEQQNQTIDELKTLVHQQSQDLNDLKNLVEQQSDVINQYETRLSHLESGKHNNDNRTDCSLLCIQNNASWTCNRSYKGSL</sequence>
<feature type="chain" id="PRO_5035448734" evidence="2">
    <location>
        <begin position="19"/>
        <end position="242"/>
    </location>
</feature>
<name>A0A8K0EDA7_BRALA</name>
<evidence type="ECO:0000313" key="3">
    <source>
        <dbReference type="EMBL" id="CAH1244848.1"/>
    </source>
</evidence>
<keyword evidence="4" id="KW-1185">Reference proteome</keyword>
<accession>A0A8K0EDA7</accession>
<evidence type="ECO:0000256" key="2">
    <source>
        <dbReference type="SAM" id="SignalP"/>
    </source>
</evidence>
<dbReference type="EMBL" id="OV696699">
    <property type="protein sequence ID" value="CAH1244848.1"/>
    <property type="molecule type" value="Genomic_DNA"/>
</dbReference>
<reference evidence="3" key="1">
    <citation type="submission" date="2022-01" db="EMBL/GenBank/DDBJ databases">
        <authorList>
            <person name="Braso-Vives M."/>
        </authorList>
    </citation>
    <scope>NUCLEOTIDE SEQUENCE</scope>
</reference>
<dbReference type="SUPFAM" id="SSF58104">
    <property type="entry name" value="Methyl-accepting chemotaxis protein (MCP) signaling domain"/>
    <property type="match status" value="1"/>
</dbReference>
<protein>
    <submittedName>
        <fullName evidence="3">Hypp7393 protein</fullName>
    </submittedName>
</protein>
<dbReference type="Proteomes" id="UP000838412">
    <property type="component" value="Chromosome 14"/>
</dbReference>
<evidence type="ECO:0000313" key="4">
    <source>
        <dbReference type="Proteomes" id="UP000838412"/>
    </source>
</evidence>
<organism evidence="3 4">
    <name type="scientific">Branchiostoma lanceolatum</name>
    <name type="common">Common lancelet</name>
    <name type="synonym">Amphioxus lanceolatum</name>
    <dbReference type="NCBI Taxonomy" id="7740"/>
    <lineage>
        <taxon>Eukaryota</taxon>
        <taxon>Metazoa</taxon>
        <taxon>Chordata</taxon>
        <taxon>Cephalochordata</taxon>
        <taxon>Leptocardii</taxon>
        <taxon>Amphioxiformes</taxon>
        <taxon>Branchiostomatidae</taxon>
        <taxon>Branchiostoma</taxon>
    </lineage>
</organism>
<keyword evidence="2" id="KW-0732">Signal</keyword>
<keyword evidence="1" id="KW-0175">Coiled coil</keyword>
<proteinExistence type="predicted"/>
<feature type="signal peptide" evidence="2">
    <location>
        <begin position="1"/>
        <end position="18"/>
    </location>
</feature>
<dbReference type="Gene3D" id="1.10.287.1490">
    <property type="match status" value="1"/>
</dbReference>
<evidence type="ECO:0000256" key="1">
    <source>
        <dbReference type="SAM" id="Coils"/>
    </source>
</evidence>
<gene>
    <name evidence="3" type="primary">Hypp7393</name>
    <name evidence="3" type="ORF">BLAG_LOCUS7389</name>
</gene>
<feature type="coiled-coil region" evidence="1">
    <location>
        <begin position="140"/>
        <end position="204"/>
    </location>
</feature>
<dbReference type="AlphaFoldDB" id="A0A8K0EDA7"/>